<dbReference type="Pfam" id="PF00702">
    <property type="entry name" value="Hydrolase"/>
    <property type="match status" value="1"/>
</dbReference>
<evidence type="ECO:0000256" key="4">
    <source>
        <dbReference type="ARBA" id="ARBA00022475"/>
    </source>
</evidence>
<evidence type="ECO:0000256" key="11">
    <source>
        <dbReference type="ARBA" id="ARBA00023065"/>
    </source>
</evidence>
<evidence type="ECO:0000256" key="1">
    <source>
        <dbReference type="ARBA" id="ARBA00004651"/>
    </source>
</evidence>
<dbReference type="InterPro" id="IPR036412">
    <property type="entry name" value="HAD-like_sf"/>
</dbReference>
<gene>
    <name evidence="15" type="ORF">IPP15_04920</name>
</gene>
<dbReference type="SUPFAM" id="SSF81665">
    <property type="entry name" value="Calcium ATPase, transmembrane domain M"/>
    <property type="match status" value="1"/>
</dbReference>
<dbReference type="NCBIfam" id="TIGR01494">
    <property type="entry name" value="ATPase_P-type"/>
    <property type="match status" value="2"/>
</dbReference>
<dbReference type="GO" id="GO:0055070">
    <property type="term" value="P:copper ion homeostasis"/>
    <property type="evidence" value="ECO:0007669"/>
    <property type="project" value="TreeGrafter"/>
</dbReference>
<dbReference type="PANTHER" id="PTHR43520">
    <property type="entry name" value="ATP7, ISOFORM B"/>
    <property type="match status" value="1"/>
</dbReference>
<feature type="transmembrane region" description="Helical" evidence="13">
    <location>
        <begin position="450"/>
        <end position="473"/>
    </location>
</feature>
<dbReference type="InterPro" id="IPR023298">
    <property type="entry name" value="ATPase_P-typ_TM_dom_sf"/>
</dbReference>
<evidence type="ECO:0000256" key="3">
    <source>
        <dbReference type="ARBA" id="ARBA00022448"/>
    </source>
</evidence>
<keyword evidence="3" id="KW-0813">Transport</keyword>
<dbReference type="GO" id="GO:0016887">
    <property type="term" value="F:ATP hydrolysis activity"/>
    <property type="evidence" value="ECO:0007669"/>
    <property type="project" value="InterPro"/>
</dbReference>
<dbReference type="PROSITE" id="PS50846">
    <property type="entry name" value="HMA_2"/>
    <property type="match status" value="1"/>
</dbReference>
<keyword evidence="4" id="KW-1003">Cell membrane</keyword>
<dbReference type="Gene3D" id="3.40.50.1000">
    <property type="entry name" value="HAD superfamily/HAD-like"/>
    <property type="match status" value="1"/>
</dbReference>
<dbReference type="PRINTS" id="PR00119">
    <property type="entry name" value="CATATPASE"/>
</dbReference>
<evidence type="ECO:0000256" key="5">
    <source>
        <dbReference type="ARBA" id="ARBA00022553"/>
    </source>
</evidence>
<evidence type="ECO:0000256" key="2">
    <source>
        <dbReference type="ARBA" id="ARBA00006024"/>
    </source>
</evidence>
<dbReference type="Gene3D" id="3.40.1110.10">
    <property type="entry name" value="Calcium-transporting ATPase, cytoplasmic domain N"/>
    <property type="match status" value="1"/>
</dbReference>
<accession>A0A9D7SU26</accession>
<dbReference type="Proteomes" id="UP000808337">
    <property type="component" value="Unassembled WGS sequence"/>
</dbReference>
<dbReference type="InterPro" id="IPR023299">
    <property type="entry name" value="ATPase_P-typ_cyto_dom_N"/>
</dbReference>
<sequence length="804" mass="90553">MNSLKTNTILLCEHCGDTCQNQHITLRNMVFCCDGCKSVYQILNDYNLCEYYDLNNHPGLKQTNHIRKEKFAFLDNPEIANKLIQFTDGSRTHVTFYLPQIHCSSCLWLLEHIHRINPGITSSRVNFTNKEVFIIFDPLVISMRGVVELLTHIGYEPHLSMEDVSRHQLRHIDRTRWYKIGLAGFCFANIMMMSFPEYFSDGATLEPLIKRTLTIIIVILSLPVITYCASEFFINAWNGLKNKYLNIDAPIALAILITFGRSLYEIITATGTGYLDSMSGIVFFMLIGRWLQDKTYQTISFDRDFRSFFPIAVNVLKDNNIKTVPVDQIKINDIIIIHHQELIPVDAILSKGHAEVDYSFVTGESLPVNVNKGEIIYAGGKQTGSIIELLVVKEVSQSYLTNLWNKENTSKTISAQHSFIDVMGRYFTYIILTIGAIAGGYWLWKGETHLMWNALTTILIVACPCALLLSASFTRGNILRILSLNKFYLKNANVIESMSHIGTIVFDKTGTLTENHKTNVSYAGMFLSPTLKTRIASVLNHSNHPLSKVVLLYLDTPPTSHIESFKITEHQGIEAWVDEHHLKIGSQEFVGGLMPHNGKSNVAVSIDSQPIGVFHITNTYRQGVFDLFKSLKRKYTLSLISGDNNNEETRLREKMGNDCVLLFEQSPYDKLDYIRYLQDTKKEKVLMIGDGLNDAGALKESHIGIAVCDDENNFTPAADGIIHASKISLMDNILEYIKSGKKIILLSFAISIAYNIIGLFFAVQGTLSPIIAAILMPCSSISIILITFGLSQLFAKKYNLVNSE</sequence>
<dbReference type="SUPFAM" id="SSF55008">
    <property type="entry name" value="HMA, heavy metal-associated domain"/>
    <property type="match status" value="1"/>
</dbReference>
<keyword evidence="9" id="KW-1278">Translocase</keyword>
<feature type="transmembrane region" description="Helical" evidence="13">
    <location>
        <begin position="769"/>
        <end position="790"/>
    </location>
</feature>
<dbReference type="EMBL" id="JADKGY010000001">
    <property type="protein sequence ID" value="MBK9981755.1"/>
    <property type="molecule type" value="Genomic_DNA"/>
</dbReference>
<feature type="transmembrane region" description="Helical" evidence="13">
    <location>
        <begin position="215"/>
        <end position="237"/>
    </location>
</feature>
<dbReference type="GO" id="GO:0005886">
    <property type="term" value="C:plasma membrane"/>
    <property type="evidence" value="ECO:0007669"/>
    <property type="project" value="UniProtKB-SubCell"/>
</dbReference>
<evidence type="ECO:0000313" key="16">
    <source>
        <dbReference type="Proteomes" id="UP000808337"/>
    </source>
</evidence>
<evidence type="ECO:0000256" key="6">
    <source>
        <dbReference type="ARBA" id="ARBA00022692"/>
    </source>
</evidence>
<evidence type="ECO:0000313" key="15">
    <source>
        <dbReference type="EMBL" id="MBK9981755.1"/>
    </source>
</evidence>
<keyword evidence="11" id="KW-0406">Ion transport</keyword>
<evidence type="ECO:0000256" key="13">
    <source>
        <dbReference type="SAM" id="Phobius"/>
    </source>
</evidence>
<evidence type="ECO:0000256" key="9">
    <source>
        <dbReference type="ARBA" id="ARBA00022967"/>
    </source>
</evidence>
<feature type="domain" description="HMA" evidence="14">
    <location>
        <begin position="92"/>
        <end position="158"/>
    </location>
</feature>
<evidence type="ECO:0000256" key="12">
    <source>
        <dbReference type="ARBA" id="ARBA00023136"/>
    </source>
</evidence>
<dbReference type="InterPro" id="IPR008250">
    <property type="entry name" value="ATPase_P-typ_transduc_dom_A_sf"/>
</dbReference>
<keyword evidence="10 13" id="KW-1133">Transmembrane helix</keyword>
<dbReference type="SUPFAM" id="SSF56784">
    <property type="entry name" value="HAD-like"/>
    <property type="match status" value="1"/>
</dbReference>
<dbReference type="Pfam" id="PF00122">
    <property type="entry name" value="E1-E2_ATPase"/>
    <property type="match status" value="1"/>
</dbReference>
<dbReference type="SUPFAM" id="SSF81653">
    <property type="entry name" value="Calcium ATPase, transduction domain A"/>
    <property type="match status" value="1"/>
</dbReference>
<dbReference type="GO" id="GO:0005524">
    <property type="term" value="F:ATP binding"/>
    <property type="evidence" value="ECO:0007669"/>
    <property type="project" value="InterPro"/>
</dbReference>
<feature type="transmembrane region" description="Helical" evidence="13">
    <location>
        <begin position="426"/>
        <end position="444"/>
    </location>
</feature>
<dbReference type="InterPro" id="IPR036163">
    <property type="entry name" value="HMA_dom_sf"/>
</dbReference>
<comment type="similarity">
    <text evidence="2">Belongs to the cation transport ATPase (P-type) (TC 3.A.3) family. Type IB subfamily.</text>
</comment>
<keyword evidence="7" id="KW-0479">Metal-binding</keyword>
<evidence type="ECO:0000256" key="10">
    <source>
        <dbReference type="ARBA" id="ARBA00022989"/>
    </source>
</evidence>
<dbReference type="InterPro" id="IPR059000">
    <property type="entry name" value="ATPase_P-type_domA"/>
</dbReference>
<feature type="transmembrane region" description="Helical" evidence="13">
    <location>
        <begin position="249"/>
        <end position="267"/>
    </location>
</feature>
<keyword evidence="12 13" id="KW-0472">Membrane</keyword>
<keyword evidence="5" id="KW-0597">Phosphoprotein</keyword>
<dbReference type="InterPro" id="IPR006121">
    <property type="entry name" value="HMA_dom"/>
</dbReference>
<comment type="caution">
    <text evidence="15">The sequence shown here is derived from an EMBL/GenBank/DDBJ whole genome shotgun (WGS) entry which is preliminary data.</text>
</comment>
<feature type="transmembrane region" description="Helical" evidence="13">
    <location>
        <begin position="177"/>
        <end position="195"/>
    </location>
</feature>
<dbReference type="InterPro" id="IPR001757">
    <property type="entry name" value="P_typ_ATPase"/>
</dbReference>
<dbReference type="Gene3D" id="3.30.70.100">
    <property type="match status" value="1"/>
</dbReference>
<evidence type="ECO:0000256" key="8">
    <source>
        <dbReference type="ARBA" id="ARBA00022842"/>
    </source>
</evidence>
<dbReference type="AlphaFoldDB" id="A0A9D7SU26"/>
<keyword evidence="6 13" id="KW-0812">Transmembrane</keyword>
<name>A0A9D7SU26_9BACT</name>
<protein>
    <submittedName>
        <fullName evidence="15">Heavy metal translocating P-type ATPase metal-binding domain-containing protein</fullName>
    </submittedName>
</protein>
<feature type="transmembrane region" description="Helical" evidence="13">
    <location>
        <begin position="743"/>
        <end position="763"/>
    </location>
</feature>
<dbReference type="Gene3D" id="2.70.150.10">
    <property type="entry name" value="Calcium-transporting ATPase, cytoplasmic transduction domain A"/>
    <property type="match status" value="1"/>
</dbReference>
<dbReference type="InterPro" id="IPR021993">
    <property type="entry name" value="ATPase-cat-bd"/>
</dbReference>
<dbReference type="PANTHER" id="PTHR43520:SF5">
    <property type="entry name" value="CATION-TRANSPORTING P-TYPE ATPASE-RELATED"/>
    <property type="match status" value="1"/>
</dbReference>
<feature type="transmembrane region" description="Helical" evidence="13">
    <location>
        <begin position="273"/>
        <end position="291"/>
    </location>
</feature>
<dbReference type="PROSITE" id="PS00154">
    <property type="entry name" value="ATPASE_E1_E2"/>
    <property type="match status" value="1"/>
</dbReference>
<dbReference type="InterPro" id="IPR023214">
    <property type="entry name" value="HAD_sf"/>
</dbReference>
<dbReference type="CDD" id="cd00371">
    <property type="entry name" value="HMA"/>
    <property type="match status" value="1"/>
</dbReference>
<dbReference type="Pfam" id="PF12156">
    <property type="entry name" value="ATPase-cat_bd"/>
    <property type="match status" value="1"/>
</dbReference>
<keyword evidence="8" id="KW-0460">Magnesium</keyword>
<dbReference type="GO" id="GO:0005507">
    <property type="term" value="F:copper ion binding"/>
    <property type="evidence" value="ECO:0007669"/>
    <property type="project" value="TreeGrafter"/>
</dbReference>
<evidence type="ECO:0000259" key="14">
    <source>
        <dbReference type="PROSITE" id="PS50846"/>
    </source>
</evidence>
<dbReference type="GO" id="GO:0043682">
    <property type="term" value="F:P-type divalent copper transporter activity"/>
    <property type="evidence" value="ECO:0007669"/>
    <property type="project" value="TreeGrafter"/>
</dbReference>
<comment type="subcellular location">
    <subcellularLocation>
        <location evidence="1">Cell membrane</location>
        <topology evidence="1">Multi-pass membrane protein</topology>
    </subcellularLocation>
</comment>
<proteinExistence type="inferred from homology"/>
<dbReference type="InterPro" id="IPR018303">
    <property type="entry name" value="ATPase_P-typ_P_site"/>
</dbReference>
<organism evidence="15 16">
    <name type="scientific">Candidatus Opimibacter skivensis</name>
    <dbReference type="NCBI Taxonomy" id="2982028"/>
    <lineage>
        <taxon>Bacteria</taxon>
        <taxon>Pseudomonadati</taxon>
        <taxon>Bacteroidota</taxon>
        <taxon>Saprospiria</taxon>
        <taxon>Saprospirales</taxon>
        <taxon>Saprospiraceae</taxon>
        <taxon>Candidatus Opimibacter</taxon>
    </lineage>
</organism>
<evidence type="ECO:0000256" key="7">
    <source>
        <dbReference type="ARBA" id="ARBA00022723"/>
    </source>
</evidence>
<reference evidence="15 16" key="1">
    <citation type="submission" date="2020-10" db="EMBL/GenBank/DDBJ databases">
        <title>Connecting structure to function with the recovery of over 1000 high-quality activated sludge metagenome-assembled genomes encoding full-length rRNA genes using long-read sequencing.</title>
        <authorList>
            <person name="Singleton C.M."/>
            <person name="Petriglieri F."/>
            <person name="Kristensen J.M."/>
            <person name="Kirkegaard R.H."/>
            <person name="Michaelsen T.Y."/>
            <person name="Andersen M.H."/>
            <person name="Karst S.M."/>
            <person name="Dueholm M.S."/>
            <person name="Nielsen P.H."/>
            <person name="Albertsen M."/>
        </authorList>
    </citation>
    <scope>NUCLEOTIDE SEQUENCE [LARGE SCALE GENOMIC DNA]</scope>
    <source>
        <strain evidence="15">Ribe_18-Q3-R11-54_MAXAC.273</strain>
    </source>
</reference>